<organism evidence="7 8">
    <name type="scientific">Parthenolecanium corni</name>
    <dbReference type="NCBI Taxonomy" id="536013"/>
    <lineage>
        <taxon>Eukaryota</taxon>
        <taxon>Metazoa</taxon>
        <taxon>Ecdysozoa</taxon>
        <taxon>Arthropoda</taxon>
        <taxon>Hexapoda</taxon>
        <taxon>Insecta</taxon>
        <taxon>Pterygota</taxon>
        <taxon>Neoptera</taxon>
        <taxon>Paraneoptera</taxon>
        <taxon>Hemiptera</taxon>
        <taxon>Sternorrhyncha</taxon>
        <taxon>Coccoidea</taxon>
        <taxon>Coccidae</taxon>
        <taxon>Parthenolecanium</taxon>
    </lineage>
</organism>
<keyword evidence="3 5" id="KW-1133">Transmembrane helix</keyword>
<protein>
    <recommendedName>
        <fullName evidence="6">Amino acid transporter transmembrane domain-containing protein</fullName>
    </recommendedName>
</protein>
<comment type="subcellular location">
    <subcellularLocation>
        <location evidence="1">Membrane</location>
        <topology evidence="1">Multi-pass membrane protein</topology>
    </subcellularLocation>
</comment>
<name>A0AAN9T8R8_9HEMI</name>
<feature type="transmembrane region" description="Helical" evidence="5">
    <location>
        <begin position="166"/>
        <end position="185"/>
    </location>
</feature>
<feature type="transmembrane region" description="Helical" evidence="5">
    <location>
        <begin position="233"/>
        <end position="250"/>
    </location>
</feature>
<evidence type="ECO:0000256" key="5">
    <source>
        <dbReference type="SAM" id="Phobius"/>
    </source>
</evidence>
<evidence type="ECO:0000259" key="6">
    <source>
        <dbReference type="Pfam" id="PF01490"/>
    </source>
</evidence>
<keyword evidence="8" id="KW-1185">Reference proteome</keyword>
<dbReference type="InterPro" id="IPR013057">
    <property type="entry name" value="AA_transpt_TM"/>
</dbReference>
<gene>
    <name evidence="7" type="ORF">V9T40_013011</name>
</gene>
<proteinExistence type="predicted"/>
<feature type="transmembrane region" description="Helical" evidence="5">
    <location>
        <begin position="409"/>
        <end position="429"/>
    </location>
</feature>
<evidence type="ECO:0000256" key="1">
    <source>
        <dbReference type="ARBA" id="ARBA00004141"/>
    </source>
</evidence>
<feature type="transmembrane region" description="Helical" evidence="5">
    <location>
        <begin position="197"/>
        <end position="213"/>
    </location>
</feature>
<feature type="transmembrane region" description="Helical" evidence="5">
    <location>
        <begin position="63"/>
        <end position="83"/>
    </location>
</feature>
<dbReference type="Pfam" id="PF01490">
    <property type="entry name" value="Aa_trans"/>
    <property type="match status" value="1"/>
</dbReference>
<reference evidence="7 8" key="1">
    <citation type="submission" date="2024-03" db="EMBL/GenBank/DDBJ databases">
        <title>Adaptation during the transition from Ophiocordyceps entomopathogen to insect associate is accompanied by gene loss and intensified selection.</title>
        <authorList>
            <person name="Ward C.M."/>
            <person name="Onetto C.A."/>
            <person name="Borneman A.R."/>
        </authorList>
    </citation>
    <scope>NUCLEOTIDE SEQUENCE [LARGE SCALE GENOMIC DNA]</scope>
    <source>
        <strain evidence="7">AWRI1</strain>
        <tissue evidence="7">Single Adult Female</tissue>
    </source>
</reference>
<dbReference type="PANTHER" id="PTHR22950">
    <property type="entry name" value="AMINO ACID TRANSPORTER"/>
    <property type="match status" value="1"/>
</dbReference>
<dbReference type="GO" id="GO:0015179">
    <property type="term" value="F:L-amino acid transmembrane transporter activity"/>
    <property type="evidence" value="ECO:0007669"/>
    <property type="project" value="TreeGrafter"/>
</dbReference>
<feature type="transmembrane region" description="Helical" evidence="5">
    <location>
        <begin position="128"/>
        <end position="146"/>
    </location>
</feature>
<feature type="domain" description="Amino acid transporter transmembrane" evidence="6">
    <location>
        <begin position="36"/>
        <end position="386"/>
    </location>
</feature>
<sequence>MGIFIINTDPARDENCPSKLEANRLLDDLDEESGIGCRGGTLHVVRVSIGTGILFMPYTIHNLGYVMGAAVFLLAGIIYYHVARMILLTETKMCQQLKVTHLSYVELASQIFRASPFPFNKCASPVKYLICVFYSMPFANTVYLVVMGEAVQTLASCFEIKMTTTIAVSILIVPLTIFCMFQSILKILIPYSSVTNVFTALLAFAIIIVAVDYKTESTTLRPIGDVTFIPKSLAMYIQVFSCTSLLFAIKNDMQKPQKLTKAFGILNVSAFLVMLVHYGFGLGLYVSYGNAVHSDILKNMPDGKVTYLIKSLFCLTLFVSYILCFFARFNNVWTNTLKPNFKNQKYASVVEYSIRIGYNLLSCLLAVTLPNLALVSAFAGSLSLIVDIGLSSMLVLLHRISHQKISFLIISKNVLIIGVCLVLFVVSMIKNVNEIIT</sequence>
<evidence type="ECO:0000256" key="2">
    <source>
        <dbReference type="ARBA" id="ARBA00022692"/>
    </source>
</evidence>
<dbReference type="GO" id="GO:0016020">
    <property type="term" value="C:membrane"/>
    <property type="evidence" value="ECO:0007669"/>
    <property type="project" value="UniProtKB-SubCell"/>
</dbReference>
<evidence type="ECO:0000313" key="8">
    <source>
        <dbReference type="Proteomes" id="UP001367676"/>
    </source>
</evidence>
<evidence type="ECO:0000313" key="7">
    <source>
        <dbReference type="EMBL" id="KAK7576725.1"/>
    </source>
</evidence>
<keyword evidence="4 5" id="KW-0472">Membrane</keyword>
<comment type="caution">
    <text evidence="7">The sequence shown here is derived from an EMBL/GenBank/DDBJ whole genome shotgun (WGS) entry which is preliminary data.</text>
</comment>
<evidence type="ECO:0000256" key="4">
    <source>
        <dbReference type="ARBA" id="ARBA00023136"/>
    </source>
</evidence>
<dbReference type="AlphaFoldDB" id="A0AAN9T8R8"/>
<feature type="transmembrane region" description="Helical" evidence="5">
    <location>
        <begin position="262"/>
        <end position="287"/>
    </location>
</feature>
<dbReference type="EMBL" id="JBBCAQ010000036">
    <property type="protein sequence ID" value="KAK7576725.1"/>
    <property type="molecule type" value="Genomic_DNA"/>
</dbReference>
<evidence type="ECO:0000256" key="3">
    <source>
        <dbReference type="ARBA" id="ARBA00022989"/>
    </source>
</evidence>
<feature type="transmembrane region" description="Helical" evidence="5">
    <location>
        <begin position="307"/>
        <end position="329"/>
    </location>
</feature>
<keyword evidence="2 5" id="KW-0812">Transmembrane</keyword>
<accession>A0AAN9T8R8</accession>
<dbReference type="Proteomes" id="UP001367676">
    <property type="component" value="Unassembled WGS sequence"/>
</dbReference>